<proteinExistence type="predicted"/>
<dbReference type="Pfam" id="PF13193">
    <property type="entry name" value="AMP-binding_C"/>
    <property type="match status" value="1"/>
</dbReference>
<dbReference type="EMBL" id="CP032125">
    <property type="protein sequence ID" value="AXX97893.1"/>
    <property type="molecule type" value="Genomic_DNA"/>
</dbReference>
<evidence type="ECO:0000259" key="3">
    <source>
        <dbReference type="Pfam" id="PF13193"/>
    </source>
</evidence>
<dbReference type="InterPro" id="IPR020845">
    <property type="entry name" value="AMP-binding_CS"/>
</dbReference>
<sequence length="506" mass="54606">MTSIFDNGAPAPCPAPFNLAQYVLSLAPALGDKCALSVLHTDHTDDWTYARFEAAVRGTATGLLQQGLKPGDRILMRLGNTVEFPILFLAAITAGLVPVPTSSQLTTPEITAISNKITPALIIADSGIPLPDPLSCPVISAQDLHGFHHLPPAFYVEGDPDRLAYIIYTSGTSGAPRAVCHAHRAIWARRMMFKGWYGLTAHDRMMHAGAFNWTYTLGTGLMDPLSIGATALIPAAGTTAADLPALIARHRATIFAAAPGVYRQMQKQPLPPLPDLRHGLSAGEKLPETIRTRWNDATGKMLFEAYGMSECSTFISGSPDRPAPHGASGYPQQGRRVAVLDQDGKPVPFDTAGTLAVHRDDPSLMLGYLDAETETNARYAGDWFLTGDSCSMAPDGAITYLGRTDDMMNAGGYRVSPLEVEHTLATHPAIHEVAAVEVTVKADTTVIAAFYTSDTPLDETGLIDYAKDRLARYKTPRIYVRVASLPKGANGKLLRRQLRETYEKQT</sequence>
<accession>A0A347UGB5</accession>
<dbReference type="InterPro" id="IPR000873">
    <property type="entry name" value="AMP-dep_synth/lig_dom"/>
</dbReference>
<evidence type="ECO:0000313" key="4">
    <source>
        <dbReference type="EMBL" id="AXX97893.1"/>
    </source>
</evidence>
<dbReference type="PANTHER" id="PTHR43352:SF1">
    <property type="entry name" value="ANTHRANILATE--COA LIGASE"/>
    <property type="match status" value="1"/>
</dbReference>
<dbReference type="RefSeq" id="WP_118942549.1">
    <property type="nucleotide sequence ID" value="NZ_CP032125.1"/>
</dbReference>
<dbReference type="SUPFAM" id="SSF56801">
    <property type="entry name" value="Acetyl-CoA synthetase-like"/>
    <property type="match status" value="1"/>
</dbReference>
<dbReference type="Gene3D" id="3.30.300.30">
    <property type="match status" value="1"/>
</dbReference>
<reference evidence="4 5" key="1">
    <citation type="submission" date="2018-09" db="EMBL/GenBank/DDBJ databases">
        <title>Profundibacter amoris BAR1 gen. nov., sp. nov., a new member of the Roseobacter clade isolated at Lokis Castle Vent Field on the Arctic Mid-Oceanic Ridge.</title>
        <authorList>
            <person name="Le Moine Bauer S."/>
            <person name="Sjoeberg A.G."/>
            <person name="L'Haridon S."/>
            <person name="Stokke R."/>
            <person name="Roalkvam I."/>
            <person name="Steen I.H."/>
            <person name="Dahle H."/>
        </authorList>
    </citation>
    <scope>NUCLEOTIDE SEQUENCE [LARGE SCALE GENOMIC DNA]</scope>
    <source>
        <strain evidence="4 5">BAR1</strain>
    </source>
</reference>
<evidence type="ECO:0000259" key="2">
    <source>
        <dbReference type="Pfam" id="PF00501"/>
    </source>
</evidence>
<feature type="domain" description="AMP-binding enzyme C-terminal" evidence="3">
    <location>
        <begin position="419"/>
        <end position="492"/>
    </location>
</feature>
<dbReference type="GO" id="GO:0016878">
    <property type="term" value="F:acid-thiol ligase activity"/>
    <property type="evidence" value="ECO:0007669"/>
    <property type="project" value="TreeGrafter"/>
</dbReference>
<gene>
    <name evidence="4" type="ORF">BAR1_08085</name>
</gene>
<dbReference type="InterPro" id="IPR025110">
    <property type="entry name" value="AMP-bd_C"/>
</dbReference>
<dbReference type="InterPro" id="IPR042099">
    <property type="entry name" value="ANL_N_sf"/>
</dbReference>
<keyword evidence="1 4" id="KW-0436">Ligase</keyword>
<dbReference type="InterPro" id="IPR045851">
    <property type="entry name" value="AMP-bd_C_sf"/>
</dbReference>
<name>A0A347UGB5_9RHOB</name>
<dbReference type="KEGG" id="pamo:BAR1_08085"/>
<feature type="domain" description="AMP-dependent synthetase/ligase" evidence="2">
    <location>
        <begin position="33"/>
        <end position="369"/>
    </location>
</feature>
<keyword evidence="5" id="KW-1185">Reference proteome</keyword>
<dbReference type="Proteomes" id="UP000261704">
    <property type="component" value="Chromosome"/>
</dbReference>
<evidence type="ECO:0000256" key="1">
    <source>
        <dbReference type="ARBA" id="ARBA00022598"/>
    </source>
</evidence>
<dbReference type="PROSITE" id="PS00455">
    <property type="entry name" value="AMP_BINDING"/>
    <property type="match status" value="1"/>
</dbReference>
<protein>
    <submittedName>
        <fullName evidence="4">Long-chain fatty acid--CoA ligase</fullName>
    </submittedName>
</protein>
<dbReference type="Pfam" id="PF00501">
    <property type="entry name" value="AMP-binding"/>
    <property type="match status" value="1"/>
</dbReference>
<dbReference type="AlphaFoldDB" id="A0A347UGB5"/>
<dbReference type="OrthoDB" id="9803968at2"/>
<organism evidence="4 5">
    <name type="scientific">Profundibacter amoris</name>
    <dbReference type="NCBI Taxonomy" id="2171755"/>
    <lineage>
        <taxon>Bacteria</taxon>
        <taxon>Pseudomonadati</taxon>
        <taxon>Pseudomonadota</taxon>
        <taxon>Alphaproteobacteria</taxon>
        <taxon>Rhodobacterales</taxon>
        <taxon>Paracoccaceae</taxon>
        <taxon>Profundibacter</taxon>
    </lineage>
</organism>
<dbReference type="Gene3D" id="3.40.50.12780">
    <property type="entry name" value="N-terminal domain of ligase-like"/>
    <property type="match status" value="1"/>
</dbReference>
<evidence type="ECO:0000313" key="5">
    <source>
        <dbReference type="Proteomes" id="UP000261704"/>
    </source>
</evidence>
<dbReference type="PANTHER" id="PTHR43352">
    <property type="entry name" value="ACETYL-COA SYNTHETASE"/>
    <property type="match status" value="1"/>
</dbReference>
<dbReference type="GO" id="GO:0044550">
    <property type="term" value="P:secondary metabolite biosynthetic process"/>
    <property type="evidence" value="ECO:0007669"/>
    <property type="project" value="TreeGrafter"/>
</dbReference>